<dbReference type="EMBL" id="KZ305030">
    <property type="protein sequence ID" value="PIA50079.1"/>
    <property type="molecule type" value="Genomic_DNA"/>
</dbReference>
<dbReference type="AlphaFoldDB" id="A0A2G5E2U4"/>
<name>A0A2G5E2U4_AQUCA</name>
<keyword evidence="2" id="KW-1185">Reference proteome</keyword>
<sequence length="66" mass="7996">MFFTKMIKNSWKGYHIRSVVIIPNFDFEFLEVPEKVDSNILFNKAYNMDSVERYYQEHSDTSILLR</sequence>
<gene>
    <name evidence="1" type="ORF">AQUCO_01300663v1</name>
</gene>
<evidence type="ECO:0000313" key="2">
    <source>
        <dbReference type="Proteomes" id="UP000230069"/>
    </source>
</evidence>
<accession>A0A2G5E2U4</accession>
<dbReference type="Proteomes" id="UP000230069">
    <property type="component" value="Unassembled WGS sequence"/>
</dbReference>
<organism evidence="1 2">
    <name type="scientific">Aquilegia coerulea</name>
    <name type="common">Rocky mountain columbine</name>
    <dbReference type="NCBI Taxonomy" id="218851"/>
    <lineage>
        <taxon>Eukaryota</taxon>
        <taxon>Viridiplantae</taxon>
        <taxon>Streptophyta</taxon>
        <taxon>Embryophyta</taxon>
        <taxon>Tracheophyta</taxon>
        <taxon>Spermatophyta</taxon>
        <taxon>Magnoliopsida</taxon>
        <taxon>Ranunculales</taxon>
        <taxon>Ranunculaceae</taxon>
        <taxon>Thalictroideae</taxon>
        <taxon>Aquilegia</taxon>
    </lineage>
</organism>
<protein>
    <submittedName>
        <fullName evidence="1">Uncharacterized protein</fullName>
    </submittedName>
</protein>
<evidence type="ECO:0000313" key="1">
    <source>
        <dbReference type="EMBL" id="PIA50079.1"/>
    </source>
</evidence>
<proteinExistence type="predicted"/>
<dbReference type="InParanoid" id="A0A2G5E2U4"/>
<reference evidence="1 2" key="1">
    <citation type="submission" date="2017-09" db="EMBL/GenBank/DDBJ databases">
        <title>WGS assembly of Aquilegia coerulea Goldsmith.</title>
        <authorList>
            <person name="Hodges S."/>
            <person name="Kramer E."/>
            <person name="Nordborg M."/>
            <person name="Tomkins J."/>
            <person name="Borevitz J."/>
            <person name="Derieg N."/>
            <person name="Yan J."/>
            <person name="Mihaltcheva S."/>
            <person name="Hayes R.D."/>
            <person name="Rokhsar D."/>
        </authorList>
    </citation>
    <scope>NUCLEOTIDE SEQUENCE [LARGE SCALE GENOMIC DNA]</scope>
    <source>
        <strain evidence="2">cv. Goldsmith</strain>
    </source>
</reference>